<comment type="catalytic activity">
    <reaction evidence="1">
        <text>a beta-lactam + H2O = a substituted beta-amino acid</text>
        <dbReference type="Rhea" id="RHEA:20401"/>
        <dbReference type="ChEBI" id="CHEBI:15377"/>
        <dbReference type="ChEBI" id="CHEBI:35627"/>
        <dbReference type="ChEBI" id="CHEBI:140347"/>
        <dbReference type="EC" id="3.5.2.6"/>
    </reaction>
</comment>
<evidence type="ECO:0000256" key="7">
    <source>
        <dbReference type="ARBA" id="ARBA00022454"/>
    </source>
</evidence>
<dbReference type="OrthoDB" id="262529at2759"/>
<keyword evidence="8" id="KW-0540">Nuclease</keyword>
<evidence type="ECO:0000256" key="9">
    <source>
        <dbReference type="ARBA" id="ARBA00022763"/>
    </source>
</evidence>
<evidence type="ECO:0000259" key="19">
    <source>
        <dbReference type="Pfam" id="PF16686"/>
    </source>
</evidence>
<dbReference type="GO" id="GO:0036297">
    <property type="term" value="P:interstrand cross-link repair"/>
    <property type="evidence" value="ECO:0007669"/>
    <property type="project" value="TreeGrafter"/>
</dbReference>
<comment type="caution">
    <text evidence="20">The sequence shown here is derived from an EMBL/GenBank/DDBJ whole genome shotgun (WGS) entry which is preliminary data.</text>
</comment>
<evidence type="ECO:0000256" key="5">
    <source>
        <dbReference type="ARBA" id="ARBA00010304"/>
    </source>
</evidence>
<evidence type="ECO:0000256" key="1">
    <source>
        <dbReference type="ARBA" id="ARBA00001526"/>
    </source>
</evidence>
<dbReference type="FunFam" id="2.40.50.140:FF:000635">
    <property type="entry name" value="MoRTal germline"/>
    <property type="match status" value="1"/>
</dbReference>
<dbReference type="InterPro" id="IPR012340">
    <property type="entry name" value="NA-bd_OB-fold"/>
</dbReference>
<name>A0A2G5VU78_9PELO</name>
<dbReference type="EMBL" id="PDUG01000001">
    <property type="protein sequence ID" value="PIC55342.1"/>
    <property type="molecule type" value="Genomic_DNA"/>
</dbReference>
<evidence type="ECO:0000256" key="11">
    <source>
        <dbReference type="ARBA" id="ARBA00022895"/>
    </source>
</evidence>
<dbReference type="FunFam" id="3.40.50.12650:FF:000013">
    <property type="entry name" value="MoRTal germline"/>
    <property type="match status" value="1"/>
</dbReference>
<organism evidence="20 21">
    <name type="scientific">Caenorhabditis nigoni</name>
    <dbReference type="NCBI Taxonomy" id="1611254"/>
    <lineage>
        <taxon>Eukaryota</taxon>
        <taxon>Metazoa</taxon>
        <taxon>Ecdysozoa</taxon>
        <taxon>Nematoda</taxon>
        <taxon>Chromadorea</taxon>
        <taxon>Rhabditida</taxon>
        <taxon>Rhabditina</taxon>
        <taxon>Rhabditomorpha</taxon>
        <taxon>Rhabditoidea</taxon>
        <taxon>Rhabditidae</taxon>
        <taxon>Peloderinae</taxon>
        <taxon>Caenorhabditis</taxon>
    </lineage>
</organism>
<evidence type="ECO:0000256" key="8">
    <source>
        <dbReference type="ARBA" id="ARBA00022722"/>
    </source>
</evidence>
<keyword evidence="9" id="KW-0227">DNA damage</keyword>
<dbReference type="GO" id="GO:0000723">
    <property type="term" value="P:telomere maintenance"/>
    <property type="evidence" value="ECO:0007669"/>
    <property type="project" value="TreeGrafter"/>
</dbReference>
<dbReference type="GO" id="GO:0000781">
    <property type="term" value="C:chromosome, telomeric region"/>
    <property type="evidence" value="ECO:0007669"/>
    <property type="project" value="UniProtKB-SubCell"/>
</dbReference>
<evidence type="ECO:0000256" key="15">
    <source>
        <dbReference type="ARBA" id="ARBA00039555"/>
    </source>
</evidence>
<dbReference type="GO" id="GO:0043047">
    <property type="term" value="F:single-stranded telomeric DNA binding"/>
    <property type="evidence" value="ECO:0007669"/>
    <property type="project" value="InterPro"/>
</dbReference>
<sequence length="626" mass="71954">MSKVSEERLNVCAKFDDDTFYTQFQSYYNIVAQVHSVVLTARNIYVLRVWRGSSFGPEYLKEKREAEMFHINQEMFGSYIVAPDTRILKIIKNFGKSYLIEIVVYDNHIETVKKLKSLDFVAIKNVHAYNRENYLTMTLHGGNGGFDRGIWVVPETSENLNFQKMRAACNSLLMSVQNDPDNVQEFGNSNSDEAGFDVPVIQRNPKEDQIAKACNKIVIGDQISVDYFVKSSKCNYHFLTHAHTDHCRGINAKFPHKVYCSKETAKILNLVVGEPLPEDMIHPLELNIPYKFDNFQVTAIDANHCPGAVMFVFQGPLIDEIAGGPILCTGDFRAEASYMRQFENEKLSWVKDIDYSRIYLDNTYFSVDVAFTSREISEQLLQNEIMNHPDTDIVLPLHRLGRERIIENLSSKIFEPILVYPEKLSIGKALGFFYEYGIPNQKRKIQVVKRSEWRMPDVAPEKSIIVIEVTQVDHLIGKASESNSNIKIPYSDHSSREEILKFLKYFKFKEVYPTSKSYSKAEFKTMMEAGKAFTEENLEKQLELHTFVEKSPIIGSPIAEPRIPGHVYRSDFPEGQCPFPRGVVWQDEHEECMTGDLDEWEEGPPETIHEAIARSRKLIRPRTTTT</sequence>
<dbReference type="GO" id="GO:0005634">
    <property type="term" value="C:nucleus"/>
    <property type="evidence" value="ECO:0007669"/>
    <property type="project" value="UniProtKB-SubCell"/>
</dbReference>
<evidence type="ECO:0000259" key="18">
    <source>
        <dbReference type="Pfam" id="PF07522"/>
    </source>
</evidence>
<dbReference type="Pfam" id="PF16686">
    <property type="entry name" value="POT1PC"/>
    <property type="match status" value="1"/>
</dbReference>
<keyword evidence="12" id="KW-0238">DNA-binding</keyword>
<dbReference type="GO" id="GO:0003684">
    <property type="term" value="F:damaged DNA binding"/>
    <property type="evidence" value="ECO:0007669"/>
    <property type="project" value="TreeGrafter"/>
</dbReference>
<evidence type="ECO:0000256" key="2">
    <source>
        <dbReference type="ARBA" id="ARBA00004123"/>
    </source>
</evidence>
<dbReference type="Proteomes" id="UP000230233">
    <property type="component" value="Chromosome I"/>
</dbReference>
<dbReference type="GO" id="GO:0006303">
    <property type="term" value="P:double-strand break repair via nonhomologous end joining"/>
    <property type="evidence" value="ECO:0007669"/>
    <property type="project" value="TreeGrafter"/>
</dbReference>
<dbReference type="GO" id="GO:0008800">
    <property type="term" value="F:beta-lactamase activity"/>
    <property type="evidence" value="ECO:0007669"/>
    <property type="project" value="UniProtKB-EC"/>
</dbReference>
<dbReference type="InterPro" id="IPR032042">
    <property type="entry name" value="POT1PC"/>
</dbReference>
<comment type="similarity">
    <text evidence="4">Belongs to the telombin family.</text>
</comment>
<evidence type="ECO:0000256" key="4">
    <source>
        <dbReference type="ARBA" id="ARBA00008442"/>
    </source>
</evidence>
<dbReference type="InterPro" id="IPR036866">
    <property type="entry name" value="RibonucZ/Hydroxyglut_hydro"/>
</dbReference>
<dbReference type="Gene3D" id="2.40.50.140">
    <property type="entry name" value="Nucleic acid-binding proteins"/>
    <property type="match status" value="1"/>
</dbReference>
<evidence type="ECO:0000256" key="10">
    <source>
        <dbReference type="ARBA" id="ARBA00022801"/>
    </source>
</evidence>
<protein>
    <recommendedName>
        <fullName evidence="15">5' exonuclease Apollo</fullName>
        <ecNumber evidence="6">3.5.2.6</ecNumber>
    </recommendedName>
    <alternativeName>
        <fullName evidence="16">DNA cross-link repair 1B protein</fullName>
    </alternativeName>
    <alternativeName>
        <fullName evidence="17">SNM1 homolog B</fullName>
    </alternativeName>
</protein>
<dbReference type="STRING" id="1611254.A0A2G5VU78"/>
<feature type="domain" description="Protection of telomeres protein 1 ssDNA-binding" evidence="19">
    <location>
        <begin position="21"/>
        <end position="171"/>
    </location>
</feature>
<evidence type="ECO:0000256" key="3">
    <source>
        <dbReference type="ARBA" id="ARBA00004574"/>
    </source>
</evidence>
<evidence type="ECO:0000256" key="14">
    <source>
        <dbReference type="ARBA" id="ARBA00023242"/>
    </source>
</evidence>
<comment type="subcellular location">
    <subcellularLocation>
        <location evidence="3">Chromosome</location>
        <location evidence="3">Telomere</location>
    </subcellularLocation>
    <subcellularLocation>
        <location evidence="2">Nucleus</location>
    </subcellularLocation>
</comment>
<dbReference type="GO" id="GO:0035312">
    <property type="term" value="F:5'-3' DNA exonuclease activity"/>
    <property type="evidence" value="ECO:0007669"/>
    <property type="project" value="TreeGrafter"/>
</dbReference>
<proteinExistence type="inferred from homology"/>
<dbReference type="PANTHER" id="PTHR23240">
    <property type="entry name" value="DNA CROSS-LINK REPAIR PROTEIN PSO2/SNM1-RELATED"/>
    <property type="match status" value="1"/>
</dbReference>
<reference evidence="21" key="1">
    <citation type="submission" date="2017-10" db="EMBL/GenBank/DDBJ databases">
        <title>Rapid genome shrinkage in a self-fertile nematode reveals novel sperm competition proteins.</title>
        <authorList>
            <person name="Yin D."/>
            <person name="Schwarz E.M."/>
            <person name="Thomas C.G."/>
            <person name="Felde R.L."/>
            <person name="Korf I.F."/>
            <person name="Cutter A.D."/>
            <person name="Schartner C.M."/>
            <person name="Ralston E.J."/>
            <person name="Meyer B.J."/>
            <person name="Haag E.S."/>
        </authorList>
    </citation>
    <scope>NUCLEOTIDE SEQUENCE [LARGE SCALE GENOMIC DNA]</scope>
    <source>
        <strain evidence="21">JU1422</strain>
    </source>
</reference>
<dbReference type="Gene3D" id="3.60.15.10">
    <property type="entry name" value="Ribonuclease Z/Hydroxyacylglutathione hydrolase-like"/>
    <property type="match status" value="1"/>
</dbReference>
<dbReference type="SUPFAM" id="SSF50249">
    <property type="entry name" value="Nucleic acid-binding proteins"/>
    <property type="match status" value="1"/>
</dbReference>
<evidence type="ECO:0000313" key="21">
    <source>
        <dbReference type="Proteomes" id="UP000230233"/>
    </source>
</evidence>
<evidence type="ECO:0000256" key="13">
    <source>
        <dbReference type="ARBA" id="ARBA00023204"/>
    </source>
</evidence>
<evidence type="ECO:0000313" key="20">
    <source>
        <dbReference type="EMBL" id="PIC55342.1"/>
    </source>
</evidence>
<gene>
    <name evidence="20" type="primary">Cnig_chr_I.g657</name>
    <name evidence="20" type="ORF">B9Z55_000657</name>
</gene>
<dbReference type="Pfam" id="PF07522">
    <property type="entry name" value="DRMBL"/>
    <property type="match status" value="1"/>
</dbReference>
<keyword evidence="13" id="KW-0234">DNA repair</keyword>
<dbReference type="EC" id="3.5.2.6" evidence="6"/>
<keyword evidence="21" id="KW-1185">Reference proteome</keyword>
<evidence type="ECO:0000256" key="12">
    <source>
        <dbReference type="ARBA" id="ARBA00023125"/>
    </source>
</evidence>
<dbReference type="PANTHER" id="PTHR23240:SF26">
    <property type="entry name" value="5' EXONUCLEASE APOLLO"/>
    <property type="match status" value="1"/>
</dbReference>
<feature type="domain" description="DNA repair metallo-beta-lactamase" evidence="18">
    <location>
        <begin position="480"/>
        <end position="515"/>
    </location>
</feature>
<dbReference type="Gene3D" id="3.40.50.12650">
    <property type="match status" value="1"/>
</dbReference>
<evidence type="ECO:0000256" key="17">
    <source>
        <dbReference type="ARBA" id="ARBA00042738"/>
    </source>
</evidence>
<dbReference type="SUPFAM" id="SSF56281">
    <property type="entry name" value="Metallo-hydrolase/oxidoreductase"/>
    <property type="match status" value="1"/>
</dbReference>
<keyword evidence="7" id="KW-0158">Chromosome</keyword>
<keyword evidence="14" id="KW-0539">Nucleus</keyword>
<keyword evidence="11" id="KW-0779">Telomere</keyword>
<accession>A0A2G5VU78</accession>
<dbReference type="AlphaFoldDB" id="A0A2G5VU78"/>
<comment type="similarity">
    <text evidence="5">Belongs to the DNA repair metallo-beta-lactamase (DRMBL) family.</text>
</comment>
<keyword evidence="10" id="KW-0378">Hydrolase</keyword>
<dbReference type="InterPro" id="IPR011084">
    <property type="entry name" value="DRMBL"/>
</dbReference>
<dbReference type="FunFam" id="3.60.15.10:FF:000106">
    <property type="entry name" value="MoRTal germline"/>
    <property type="match status" value="1"/>
</dbReference>
<evidence type="ECO:0000256" key="16">
    <source>
        <dbReference type="ARBA" id="ARBA00041693"/>
    </source>
</evidence>
<evidence type="ECO:0000256" key="6">
    <source>
        <dbReference type="ARBA" id="ARBA00012865"/>
    </source>
</evidence>